<feature type="binding site" evidence="13">
    <location>
        <position position="136"/>
    </location>
    <ligand>
        <name>(S)-2,3,4,5-tetrahydrodipicolinate</name>
        <dbReference type="ChEBI" id="CHEBI:16845"/>
    </ligand>
</feature>
<evidence type="ECO:0000256" key="2">
    <source>
        <dbReference type="ARBA" id="ARBA00022490"/>
    </source>
</evidence>
<evidence type="ECO:0000256" key="3">
    <source>
        <dbReference type="ARBA" id="ARBA00022605"/>
    </source>
</evidence>
<dbReference type="InterPro" id="IPR036291">
    <property type="entry name" value="NAD(P)-bd_dom_sf"/>
</dbReference>
<evidence type="ECO:0000256" key="11">
    <source>
        <dbReference type="ARBA" id="ARBA00049080"/>
    </source>
</evidence>
<evidence type="ECO:0000313" key="17">
    <source>
        <dbReference type="Proteomes" id="UP000248745"/>
    </source>
</evidence>
<dbReference type="InterPro" id="IPR000846">
    <property type="entry name" value="DapB_N"/>
</dbReference>
<dbReference type="GO" id="GO:0019877">
    <property type="term" value="P:diaminopimelate biosynthetic process"/>
    <property type="evidence" value="ECO:0007669"/>
    <property type="project" value="UniProtKB-UniRule"/>
</dbReference>
<comment type="function">
    <text evidence="13">Catalyzes the conversion of 4-hydroxy-tetrahydrodipicolinate (HTPA) to tetrahydrodipicolinate.</text>
</comment>
<evidence type="ECO:0000259" key="14">
    <source>
        <dbReference type="Pfam" id="PF01113"/>
    </source>
</evidence>
<comment type="caution">
    <text evidence="13">Lacks conserved residue(s) required for the propagation of feature annotation.</text>
</comment>
<organism evidence="16 17">
    <name type="scientific">Taibaiella soli</name>
    <dbReference type="NCBI Taxonomy" id="1649169"/>
    <lineage>
        <taxon>Bacteria</taxon>
        <taxon>Pseudomonadati</taxon>
        <taxon>Bacteroidota</taxon>
        <taxon>Chitinophagia</taxon>
        <taxon>Chitinophagales</taxon>
        <taxon>Chitinophagaceae</taxon>
        <taxon>Taibaiella</taxon>
    </lineage>
</organism>
<dbReference type="SUPFAM" id="SSF51735">
    <property type="entry name" value="NAD(P)-binding Rossmann-fold domains"/>
    <property type="match status" value="1"/>
</dbReference>
<dbReference type="GO" id="GO:0051287">
    <property type="term" value="F:NAD binding"/>
    <property type="evidence" value="ECO:0007669"/>
    <property type="project" value="UniProtKB-UniRule"/>
</dbReference>
<evidence type="ECO:0000256" key="4">
    <source>
        <dbReference type="ARBA" id="ARBA00022857"/>
    </source>
</evidence>
<keyword evidence="17" id="KW-1185">Reference proteome</keyword>
<dbReference type="OrthoDB" id="9790352at2"/>
<evidence type="ECO:0000256" key="6">
    <source>
        <dbReference type="ARBA" id="ARBA00023002"/>
    </source>
</evidence>
<comment type="caution">
    <text evidence="16">The sequence shown here is derived from an EMBL/GenBank/DDBJ whole genome shotgun (WGS) entry which is preliminary data.</text>
</comment>
<protein>
    <recommendedName>
        <fullName evidence="10 13">4-hydroxy-tetrahydrodipicolinate reductase</fullName>
        <shortName evidence="13">HTPA reductase</shortName>
        <ecNumber evidence="10 13">1.17.1.8</ecNumber>
    </recommendedName>
</protein>
<comment type="catalytic activity">
    <reaction evidence="11 13">
        <text>(S)-2,3,4,5-tetrahydrodipicolinate + NADP(+) + H2O = (2S,4S)-4-hydroxy-2,3,4,5-tetrahydrodipicolinate + NADPH + H(+)</text>
        <dbReference type="Rhea" id="RHEA:35331"/>
        <dbReference type="ChEBI" id="CHEBI:15377"/>
        <dbReference type="ChEBI" id="CHEBI:15378"/>
        <dbReference type="ChEBI" id="CHEBI:16845"/>
        <dbReference type="ChEBI" id="CHEBI:57783"/>
        <dbReference type="ChEBI" id="CHEBI:58349"/>
        <dbReference type="ChEBI" id="CHEBI:67139"/>
        <dbReference type="EC" id="1.17.1.8"/>
    </reaction>
</comment>
<evidence type="ECO:0000259" key="15">
    <source>
        <dbReference type="Pfam" id="PF05173"/>
    </source>
</evidence>
<feature type="binding site" evidence="13">
    <location>
        <position position="35"/>
    </location>
    <ligand>
        <name>NADP(+)</name>
        <dbReference type="ChEBI" id="CHEBI:58349"/>
    </ligand>
</feature>
<evidence type="ECO:0000256" key="10">
    <source>
        <dbReference type="ARBA" id="ARBA00038983"/>
    </source>
</evidence>
<dbReference type="GO" id="GO:0009089">
    <property type="term" value="P:lysine biosynthetic process via diaminopimelate"/>
    <property type="evidence" value="ECO:0007669"/>
    <property type="project" value="UniProtKB-UniRule"/>
</dbReference>
<name>A0A2W2B433_9BACT</name>
<evidence type="ECO:0000256" key="8">
    <source>
        <dbReference type="ARBA" id="ARBA00023154"/>
    </source>
</evidence>
<dbReference type="CDD" id="cd02274">
    <property type="entry name" value="DHDPR_N"/>
    <property type="match status" value="1"/>
</dbReference>
<comment type="similarity">
    <text evidence="1 13">Belongs to the DapB family.</text>
</comment>
<keyword evidence="7 13" id="KW-0520">NAD</keyword>
<evidence type="ECO:0000256" key="7">
    <source>
        <dbReference type="ARBA" id="ARBA00023027"/>
    </source>
</evidence>
<dbReference type="PIRSF" id="PIRSF000161">
    <property type="entry name" value="DHPR"/>
    <property type="match status" value="1"/>
</dbReference>
<dbReference type="GO" id="GO:0005829">
    <property type="term" value="C:cytosol"/>
    <property type="evidence" value="ECO:0007669"/>
    <property type="project" value="TreeGrafter"/>
</dbReference>
<comment type="caution">
    <text evidence="13">Was originally thought to be a dihydrodipicolinate reductase (DHDPR), catalyzing the conversion of dihydrodipicolinate to tetrahydrodipicolinate. However, it was shown in E.coli that the substrate of the enzymatic reaction is not dihydrodipicolinate (DHDP) but in fact (2S,4S)-4-hydroxy-2,3,4,5-tetrahydrodipicolinic acid (HTPA), the product released by the DapA-catalyzed reaction.</text>
</comment>
<dbReference type="InterPro" id="IPR022663">
    <property type="entry name" value="DapB_C"/>
</dbReference>
<dbReference type="PROSITE" id="PS01298">
    <property type="entry name" value="DAPB"/>
    <property type="match status" value="1"/>
</dbReference>
<evidence type="ECO:0000256" key="9">
    <source>
        <dbReference type="ARBA" id="ARBA00037922"/>
    </source>
</evidence>
<dbReference type="HAMAP" id="MF_00102">
    <property type="entry name" value="DapB"/>
    <property type="match status" value="1"/>
</dbReference>
<dbReference type="PANTHER" id="PTHR20836">
    <property type="entry name" value="DIHYDRODIPICOLINATE REDUCTASE"/>
    <property type="match status" value="1"/>
</dbReference>
<dbReference type="InterPro" id="IPR023940">
    <property type="entry name" value="DHDPR_bac"/>
</dbReference>
<feature type="domain" description="Dihydrodipicolinate reductase N-terminal" evidence="14">
    <location>
        <begin position="1"/>
        <end position="103"/>
    </location>
</feature>
<keyword evidence="5 13" id="KW-0220">Diaminopimelate biosynthesis</keyword>
<dbReference type="Gene3D" id="3.30.360.10">
    <property type="entry name" value="Dihydrodipicolinate Reductase, domain 2"/>
    <property type="match status" value="1"/>
</dbReference>
<dbReference type="EMBL" id="QKTW01000028">
    <property type="protein sequence ID" value="PZF70887.1"/>
    <property type="molecule type" value="Genomic_DNA"/>
</dbReference>
<sequence>MNIALVGYGKMGKAIERIAQERGHDIVLKIATANRHEFTAENLQRADVVIEFTNPEVAKENVEICLKAGVPVVCGSTGWNEGLSHAEYTAVENKTAFLWASNFSVGVNLFFELNKQLARLMNDHGEYNVNVEETHHTQKKDAPSGTAITIAEGILDHLERKTRWTKETEEKPEDIAIVAHRIENIPGTHVVKYTSDIDDIEITHTAHNREGFAKGAVLAAEFVAGKQGVFTMKDVLGLNRMFEGK</sequence>
<keyword evidence="8 13" id="KW-0457">Lysine biosynthesis</keyword>
<feature type="binding site" evidence="13">
    <location>
        <begin position="100"/>
        <end position="103"/>
    </location>
    <ligand>
        <name>NAD(+)</name>
        <dbReference type="ChEBI" id="CHEBI:57540"/>
    </ligand>
</feature>
<gene>
    <name evidence="13 16" type="primary">dapB</name>
    <name evidence="16" type="ORF">DN068_20900</name>
</gene>
<comment type="subunit">
    <text evidence="13">Homotetramer.</text>
</comment>
<comment type="pathway">
    <text evidence="9 13">Amino-acid biosynthesis; L-lysine biosynthesis via DAP pathway; (S)-tetrahydrodipicolinate from L-aspartate: step 4/4.</text>
</comment>
<evidence type="ECO:0000256" key="5">
    <source>
        <dbReference type="ARBA" id="ARBA00022915"/>
    </source>
</evidence>
<dbReference type="InterPro" id="IPR022664">
    <property type="entry name" value="DapB_N_CS"/>
</dbReference>
<reference evidence="16 17" key="1">
    <citation type="submission" date="2018-06" db="EMBL/GenBank/DDBJ databases">
        <title>Mucibacter soli gen. nov., sp. nov., a new member of the family Chitinophagaceae producing mucin.</title>
        <authorList>
            <person name="Kim M.-K."/>
            <person name="Park S."/>
            <person name="Kim T.-S."/>
            <person name="Joung Y."/>
            <person name="Han J.-H."/>
            <person name="Kim S.B."/>
        </authorList>
    </citation>
    <scope>NUCLEOTIDE SEQUENCE [LARGE SCALE GENOMIC DNA]</scope>
    <source>
        <strain evidence="16 17">R1-15</strain>
    </source>
</reference>
<feature type="binding site" evidence="13">
    <location>
        <begin position="75"/>
        <end position="77"/>
    </location>
    <ligand>
        <name>NAD(+)</name>
        <dbReference type="ChEBI" id="CHEBI:57540"/>
    </ligand>
</feature>
<dbReference type="GO" id="GO:0008839">
    <property type="term" value="F:4-hydroxy-tetrahydrodipicolinate reductase"/>
    <property type="evidence" value="ECO:0007669"/>
    <property type="project" value="UniProtKB-UniRule"/>
</dbReference>
<dbReference type="NCBIfam" id="TIGR00036">
    <property type="entry name" value="dapB"/>
    <property type="match status" value="1"/>
</dbReference>
<keyword evidence="4 13" id="KW-0521">NADP</keyword>
<dbReference type="Pfam" id="PF01113">
    <property type="entry name" value="DapB_N"/>
    <property type="match status" value="1"/>
</dbReference>
<proteinExistence type="inferred from homology"/>
<dbReference type="GO" id="GO:0050661">
    <property type="term" value="F:NADP binding"/>
    <property type="evidence" value="ECO:0007669"/>
    <property type="project" value="UniProtKB-UniRule"/>
</dbReference>
<accession>A0A2W2B433</accession>
<dbReference type="EC" id="1.17.1.8" evidence="10 13"/>
<evidence type="ECO:0000256" key="1">
    <source>
        <dbReference type="ARBA" id="ARBA00006642"/>
    </source>
</evidence>
<dbReference type="Proteomes" id="UP000248745">
    <property type="component" value="Unassembled WGS sequence"/>
</dbReference>
<keyword evidence="2 13" id="KW-0963">Cytoplasm</keyword>
<dbReference type="UniPathway" id="UPA00034">
    <property type="reaction ID" value="UER00018"/>
</dbReference>
<dbReference type="RefSeq" id="WP_111000903.1">
    <property type="nucleotide sequence ID" value="NZ_QKTW01000028.1"/>
</dbReference>
<dbReference type="Gene3D" id="3.40.50.720">
    <property type="entry name" value="NAD(P)-binding Rossmann-like Domain"/>
    <property type="match status" value="1"/>
</dbReference>
<feature type="domain" description="Dihydrodipicolinate reductase C-terminal" evidence="15">
    <location>
        <begin position="106"/>
        <end position="236"/>
    </location>
</feature>
<feature type="active site" description="Proton donor/acceptor" evidence="13">
    <location>
        <position position="135"/>
    </location>
</feature>
<feature type="active site" description="Proton donor" evidence="13">
    <location>
        <position position="139"/>
    </location>
</feature>
<evidence type="ECO:0000313" key="16">
    <source>
        <dbReference type="EMBL" id="PZF70887.1"/>
    </source>
</evidence>
<dbReference type="Pfam" id="PF05173">
    <property type="entry name" value="DapB_C"/>
    <property type="match status" value="1"/>
</dbReference>
<evidence type="ECO:0000256" key="13">
    <source>
        <dbReference type="HAMAP-Rule" id="MF_00102"/>
    </source>
</evidence>
<comment type="subcellular location">
    <subcellularLocation>
        <location evidence="13">Cytoplasm</location>
    </subcellularLocation>
</comment>
<dbReference type="GO" id="GO:0016726">
    <property type="term" value="F:oxidoreductase activity, acting on CH or CH2 groups, NAD or NADP as acceptor"/>
    <property type="evidence" value="ECO:0007669"/>
    <property type="project" value="UniProtKB-UniRule"/>
</dbReference>
<keyword evidence="6 13" id="KW-0560">Oxidoreductase</keyword>
<dbReference type="SUPFAM" id="SSF55347">
    <property type="entry name" value="Glyceraldehyde-3-phosphate dehydrogenase-like, C-terminal domain"/>
    <property type="match status" value="1"/>
</dbReference>
<dbReference type="AlphaFoldDB" id="A0A2W2B433"/>
<comment type="catalytic activity">
    <reaction evidence="12 13">
        <text>(S)-2,3,4,5-tetrahydrodipicolinate + NAD(+) + H2O = (2S,4S)-4-hydroxy-2,3,4,5-tetrahydrodipicolinate + NADH + H(+)</text>
        <dbReference type="Rhea" id="RHEA:35323"/>
        <dbReference type="ChEBI" id="CHEBI:15377"/>
        <dbReference type="ChEBI" id="CHEBI:15378"/>
        <dbReference type="ChEBI" id="CHEBI:16845"/>
        <dbReference type="ChEBI" id="CHEBI:57540"/>
        <dbReference type="ChEBI" id="CHEBI:57945"/>
        <dbReference type="ChEBI" id="CHEBI:67139"/>
        <dbReference type="EC" id="1.17.1.8"/>
    </reaction>
</comment>
<evidence type="ECO:0000256" key="12">
    <source>
        <dbReference type="ARBA" id="ARBA00049396"/>
    </source>
</evidence>
<keyword evidence="3 13" id="KW-0028">Amino-acid biosynthesis</keyword>
<feature type="binding site" evidence="13">
    <location>
        <begin position="145"/>
        <end position="146"/>
    </location>
    <ligand>
        <name>(S)-2,3,4,5-tetrahydrodipicolinate</name>
        <dbReference type="ChEBI" id="CHEBI:16845"/>
    </ligand>
</feature>
<dbReference type="PANTHER" id="PTHR20836:SF0">
    <property type="entry name" value="4-HYDROXY-TETRAHYDRODIPICOLINATE REDUCTASE 1, CHLOROPLASTIC-RELATED"/>
    <property type="match status" value="1"/>
</dbReference>